<dbReference type="RefSeq" id="WP_160991985.1">
    <property type="nucleotide sequence ID" value="NZ_WWCO01000016.1"/>
</dbReference>
<dbReference type="Proteomes" id="UP000449678">
    <property type="component" value="Unassembled WGS sequence"/>
</dbReference>
<evidence type="ECO:0000259" key="1">
    <source>
        <dbReference type="Pfam" id="PF00501"/>
    </source>
</evidence>
<dbReference type="Gene3D" id="3.40.50.12780">
    <property type="entry name" value="N-terminal domain of ligase-like"/>
    <property type="match status" value="1"/>
</dbReference>
<dbReference type="InterPro" id="IPR050237">
    <property type="entry name" value="ATP-dep_AMP-bd_enzyme"/>
</dbReference>
<gene>
    <name evidence="2" type="ORF">GTP38_20065</name>
</gene>
<protein>
    <submittedName>
        <fullName evidence="2">AMP-binding protein</fullName>
    </submittedName>
</protein>
<reference evidence="2 3" key="1">
    <citation type="submission" date="2019-12" db="EMBL/GenBank/DDBJ databases">
        <title>Novel species isolated from a subtropical stream in China.</title>
        <authorList>
            <person name="Lu H."/>
        </authorList>
    </citation>
    <scope>NUCLEOTIDE SEQUENCE [LARGE SCALE GENOMIC DNA]</scope>
    <source>
        <strain evidence="2 3">FT94W</strain>
    </source>
</reference>
<dbReference type="PANTHER" id="PTHR43767:SF1">
    <property type="entry name" value="NONRIBOSOMAL PEPTIDE SYNTHASE PES1 (EUROFUNG)-RELATED"/>
    <property type="match status" value="1"/>
</dbReference>
<evidence type="ECO:0000313" key="3">
    <source>
        <dbReference type="Proteomes" id="UP000449678"/>
    </source>
</evidence>
<accession>A0ABW9VCS9</accession>
<name>A0ABW9VCS9_9BURK</name>
<dbReference type="Pfam" id="PF00501">
    <property type="entry name" value="AMP-binding"/>
    <property type="match status" value="1"/>
</dbReference>
<evidence type="ECO:0000313" key="2">
    <source>
        <dbReference type="EMBL" id="MYM36630.1"/>
    </source>
</evidence>
<comment type="caution">
    <text evidence="2">The sequence shown here is derived from an EMBL/GenBank/DDBJ whole genome shotgun (WGS) entry which is preliminary data.</text>
</comment>
<dbReference type="EMBL" id="WWCO01000016">
    <property type="protein sequence ID" value="MYM36630.1"/>
    <property type="molecule type" value="Genomic_DNA"/>
</dbReference>
<sequence length="474" mass="50021">MNFATALETHGARPALILADGATLSYQALAQRADAIYAADGAPPRRTLVAVEAANSAAAVCAYLGALRAGHALLLVDGALDSALRERLYAQFDVSRVWSGDGEADGGGENGRWRWRGGDGPALHPELALLLSTSGSTGAPKLVKLTLAALDANARSIAAYLGLTAAERPMLNLPLHYSYGMSVLNSHLAQGATVLLSDEPVTARGFWEFFRQQQATSLAGVPTTYAMLRQLRFERMALPSLTTLTQAGGRLAPELVRWFAEQAGARGQRFFVMYGQTEAAPRISYVPPARLLDKAGAIGVAIPGGALDLVADDGSVVDGAGQAGQLRYRGPNVMMGYAETAAELALGDQLGGVLLTGDLAERDADGYFYLRGRLKRFIKVFGNRISLDEVEAQLRAKGYDAAVTGRDDLLLVALQGADADAVAALAAALPGWYRLHHSALRVRAVDAFPLSSAGKIRYPELLDALAPAKPGTPS</sequence>
<dbReference type="PANTHER" id="PTHR43767">
    <property type="entry name" value="LONG-CHAIN-FATTY-ACID--COA LIGASE"/>
    <property type="match status" value="1"/>
</dbReference>
<keyword evidence="3" id="KW-1185">Reference proteome</keyword>
<dbReference type="SUPFAM" id="SSF56801">
    <property type="entry name" value="Acetyl-CoA synthetase-like"/>
    <property type="match status" value="1"/>
</dbReference>
<organism evidence="2 3">
    <name type="scientific">Duganella lactea</name>
    <dbReference type="NCBI Taxonomy" id="2692173"/>
    <lineage>
        <taxon>Bacteria</taxon>
        <taxon>Pseudomonadati</taxon>
        <taxon>Pseudomonadota</taxon>
        <taxon>Betaproteobacteria</taxon>
        <taxon>Burkholderiales</taxon>
        <taxon>Oxalobacteraceae</taxon>
        <taxon>Telluria group</taxon>
        <taxon>Duganella</taxon>
    </lineage>
</organism>
<feature type="domain" description="AMP-dependent synthetase/ligase" evidence="1">
    <location>
        <begin position="125"/>
        <end position="337"/>
    </location>
</feature>
<dbReference type="InterPro" id="IPR000873">
    <property type="entry name" value="AMP-dep_synth/lig_dom"/>
</dbReference>
<dbReference type="InterPro" id="IPR042099">
    <property type="entry name" value="ANL_N_sf"/>
</dbReference>
<proteinExistence type="predicted"/>